<dbReference type="RefSeq" id="WP_231700302.1">
    <property type="nucleotide sequence ID" value="NZ_AP018560.1"/>
</dbReference>
<dbReference type="CDD" id="cd00077">
    <property type="entry name" value="HDc"/>
    <property type="match status" value="1"/>
</dbReference>
<evidence type="ECO:0000313" key="3">
    <source>
        <dbReference type="Proteomes" id="UP000270530"/>
    </source>
</evidence>
<accession>A0A2Z6E5G6</accession>
<dbReference type="InterPro" id="IPR037522">
    <property type="entry name" value="HD_GYP_dom"/>
</dbReference>
<sequence>MSKRTLHPSELVLGQPLPCDAYDARGVLLLRKGELLISQNQIDRLLELANFDAIHDDPPPDAEAVPRSPLAQILEARRWLTDCLTAPAGDFVATIDRIAGQIARAVRRNADVALAAILLVPEGAYPCRHAVNAAIACELVGQALALSPPLQRATVAAALTMNIGMLDLQRQLYAAAAPPDDAQRAAIRAHCTSGVALLKAHGVDDTHWLQAVEDHHERADGSGYPAGKTLAELDLPARLLALADVYCAAVSARAHRRALSPHTALRRLFLSTGALDEELAALFIKTLGIYPPGTGVRLRNGSIAVVLERGASCHKPKVASLTTHDGLRTGIPIRRRGDQAAHAVAETVDLEALALPVDMEALWGADAAL</sequence>
<dbReference type="PANTHER" id="PTHR43155">
    <property type="entry name" value="CYCLIC DI-GMP PHOSPHODIESTERASE PA4108-RELATED"/>
    <property type="match status" value="1"/>
</dbReference>
<dbReference type="PANTHER" id="PTHR43155:SF2">
    <property type="entry name" value="CYCLIC DI-GMP PHOSPHODIESTERASE PA4108"/>
    <property type="match status" value="1"/>
</dbReference>
<dbReference type="Proteomes" id="UP000270530">
    <property type="component" value="Chromosome"/>
</dbReference>
<dbReference type="Pfam" id="PF13487">
    <property type="entry name" value="HD_5"/>
    <property type="match status" value="1"/>
</dbReference>
<dbReference type="SUPFAM" id="SSF109604">
    <property type="entry name" value="HD-domain/PDEase-like"/>
    <property type="match status" value="1"/>
</dbReference>
<dbReference type="KEGG" id="rbd:ALSL_1105"/>
<organism evidence="2 3">
    <name type="scientific">Aerosticca soli</name>
    <dbReference type="NCBI Taxonomy" id="2010829"/>
    <lineage>
        <taxon>Bacteria</taxon>
        <taxon>Pseudomonadati</taxon>
        <taxon>Pseudomonadota</taxon>
        <taxon>Gammaproteobacteria</taxon>
        <taxon>Lysobacterales</taxon>
        <taxon>Rhodanobacteraceae</taxon>
        <taxon>Aerosticca</taxon>
    </lineage>
</organism>
<dbReference type="GO" id="GO:0008081">
    <property type="term" value="F:phosphoric diester hydrolase activity"/>
    <property type="evidence" value="ECO:0007669"/>
    <property type="project" value="UniProtKB-ARBA"/>
</dbReference>
<dbReference type="AlphaFoldDB" id="A0A2Z6E5G6"/>
<protein>
    <recommendedName>
        <fullName evidence="1">HD-GYP domain-containing protein</fullName>
    </recommendedName>
</protein>
<reference evidence="3" key="1">
    <citation type="submission" date="2018-04" db="EMBL/GenBank/DDBJ databases">
        <authorList>
            <person name="Watanabe M."/>
            <person name="Kojima H."/>
        </authorList>
    </citation>
    <scope>NUCLEOTIDE SEQUENCE [LARGE SCALE GENOMIC DNA]</scope>
    <source>
        <strain evidence="3">Dysh456</strain>
    </source>
</reference>
<proteinExistence type="predicted"/>
<dbReference type="PROSITE" id="PS51832">
    <property type="entry name" value="HD_GYP"/>
    <property type="match status" value="1"/>
</dbReference>
<gene>
    <name evidence="2" type="ORF">ALSL_1105</name>
</gene>
<dbReference type="InterPro" id="IPR003607">
    <property type="entry name" value="HD/PDEase_dom"/>
</dbReference>
<keyword evidence="3" id="KW-1185">Reference proteome</keyword>
<name>A0A2Z6E5G6_9GAMM</name>
<dbReference type="Gene3D" id="1.10.3210.10">
    <property type="entry name" value="Hypothetical protein af1432"/>
    <property type="match status" value="1"/>
</dbReference>
<dbReference type="EMBL" id="AP018560">
    <property type="protein sequence ID" value="BBD79768.1"/>
    <property type="molecule type" value="Genomic_DNA"/>
</dbReference>
<reference evidence="3" key="2">
    <citation type="submission" date="2018-06" db="EMBL/GenBank/DDBJ databases">
        <title>Genome sequence of Rhodanobacteraceae bacterium strain Dysh456.</title>
        <authorList>
            <person name="Fukui M."/>
        </authorList>
    </citation>
    <scope>NUCLEOTIDE SEQUENCE [LARGE SCALE GENOMIC DNA]</scope>
    <source>
        <strain evidence="3">Dysh456</strain>
    </source>
</reference>
<evidence type="ECO:0000259" key="1">
    <source>
        <dbReference type="PROSITE" id="PS51832"/>
    </source>
</evidence>
<evidence type="ECO:0000313" key="2">
    <source>
        <dbReference type="EMBL" id="BBD79768.1"/>
    </source>
</evidence>
<feature type="domain" description="HD-GYP" evidence="1">
    <location>
        <begin position="104"/>
        <end position="299"/>
    </location>
</feature>